<reference evidence="1 2" key="1">
    <citation type="submission" date="2013-09" db="EMBL/GenBank/DDBJ databases">
        <authorList>
            <person name="Zeng Z."/>
            <person name="Chen C."/>
        </authorList>
    </citation>
    <scope>NUCLEOTIDE SEQUENCE [LARGE SCALE GENOMIC DNA]</scope>
    <source>
        <strain evidence="1 2">WB 4.1-42</strain>
    </source>
</reference>
<protein>
    <recommendedName>
        <fullName evidence="3">Lipoprotein</fullName>
    </recommendedName>
</protein>
<dbReference type="PROSITE" id="PS51257">
    <property type="entry name" value="PROKAR_LIPOPROTEIN"/>
    <property type="match status" value="1"/>
</dbReference>
<dbReference type="AlphaFoldDB" id="A0A0A2MBJ9"/>
<dbReference type="OrthoDB" id="1368310at2"/>
<sequence length="130" mass="14876">MKKVYLLLFTVFALVSCDPPHDIIFKNNTDFKAKVILKIKDKAKSYDLGELVTGDSIVFNLIPETDDHIEFGIGTWSDKEIQLITSDLKSLTIKTHDKTVIYDNESQLKKLLTENRSSFPNTKINIEIEE</sequence>
<dbReference type="EMBL" id="JRLY01000057">
    <property type="protein sequence ID" value="KGO90062.1"/>
    <property type="molecule type" value="Genomic_DNA"/>
</dbReference>
<keyword evidence="2" id="KW-1185">Reference proteome</keyword>
<proteinExistence type="predicted"/>
<evidence type="ECO:0000313" key="1">
    <source>
        <dbReference type="EMBL" id="KGO90062.1"/>
    </source>
</evidence>
<gene>
    <name evidence="1" type="ORF">Q766_21160</name>
</gene>
<organism evidence="1 2">
    <name type="scientific">Flavobacterium subsaxonicum WB 4.1-42 = DSM 21790</name>
    <dbReference type="NCBI Taxonomy" id="1121898"/>
    <lineage>
        <taxon>Bacteria</taxon>
        <taxon>Pseudomonadati</taxon>
        <taxon>Bacteroidota</taxon>
        <taxon>Flavobacteriia</taxon>
        <taxon>Flavobacteriales</taxon>
        <taxon>Flavobacteriaceae</taxon>
        <taxon>Flavobacterium</taxon>
    </lineage>
</organism>
<dbReference type="eggNOG" id="ENOG5031RQC">
    <property type="taxonomic scope" value="Bacteria"/>
</dbReference>
<evidence type="ECO:0000313" key="2">
    <source>
        <dbReference type="Proteomes" id="UP000030111"/>
    </source>
</evidence>
<name>A0A0A2MBJ9_9FLAO</name>
<evidence type="ECO:0008006" key="3">
    <source>
        <dbReference type="Google" id="ProtNLM"/>
    </source>
</evidence>
<comment type="caution">
    <text evidence="1">The sequence shown here is derived from an EMBL/GenBank/DDBJ whole genome shotgun (WGS) entry which is preliminary data.</text>
</comment>
<dbReference type="Proteomes" id="UP000030111">
    <property type="component" value="Unassembled WGS sequence"/>
</dbReference>
<dbReference type="RefSeq" id="WP_026993301.1">
    <property type="nucleotide sequence ID" value="NZ_JRLY01000057.1"/>
</dbReference>
<accession>A0A0A2MBJ9</accession>